<dbReference type="EMBL" id="QFXE01000006">
    <property type="protein sequence ID" value="RDH87231.1"/>
    <property type="molecule type" value="Genomic_DNA"/>
</dbReference>
<evidence type="ECO:0000313" key="3">
    <source>
        <dbReference type="Proteomes" id="UP000254771"/>
    </source>
</evidence>
<keyword evidence="1" id="KW-0732">Signal</keyword>
<name>A0A370DSQ9_9GAMM</name>
<organism evidence="2 3">
    <name type="scientific">endosymbiont of Escarpia spicata</name>
    <dbReference type="NCBI Taxonomy" id="2200908"/>
    <lineage>
        <taxon>Bacteria</taxon>
        <taxon>Pseudomonadati</taxon>
        <taxon>Pseudomonadota</taxon>
        <taxon>Gammaproteobacteria</taxon>
        <taxon>sulfur-oxidizing symbionts</taxon>
    </lineage>
</organism>
<evidence type="ECO:0000256" key="1">
    <source>
        <dbReference type="SAM" id="SignalP"/>
    </source>
</evidence>
<feature type="chain" id="PRO_5016638629" description="PEP-CTERM sorting domain-containing protein" evidence="1">
    <location>
        <begin position="26"/>
        <end position="250"/>
    </location>
</feature>
<evidence type="ECO:0000313" key="2">
    <source>
        <dbReference type="EMBL" id="RDH87231.1"/>
    </source>
</evidence>
<sequence>MKSFIPKSMFLTMSLLLGLVAQTQATPIIQVLSESLDVSYYVETESTSGTAIHTDSATGSLLGSGASVSYTEFYYSPSENENYVIDANGSGSTTGTNGFNLDAEADDYPFSGSGPFDALTSVNSVRGEASTSWVFKVLNEDVAAEFGLKPTVGFMKGCPLLSHPIFGALFKNEQSACQTLGAGGKEGVFSPAAASVCQAICVDNGGGGFHWLALGENGLYMDPGDGKLHNWASLGTTSYTPVGLWISLGN</sequence>
<feature type="signal peptide" evidence="1">
    <location>
        <begin position="1"/>
        <end position="25"/>
    </location>
</feature>
<protein>
    <recommendedName>
        <fullName evidence="4">PEP-CTERM sorting domain-containing protein</fullName>
    </recommendedName>
</protein>
<dbReference type="Proteomes" id="UP000254771">
    <property type="component" value="Unassembled WGS sequence"/>
</dbReference>
<comment type="caution">
    <text evidence="2">The sequence shown here is derived from an EMBL/GenBank/DDBJ whole genome shotgun (WGS) entry which is preliminary data.</text>
</comment>
<evidence type="ECO:0008006" key="4">
    <source>
        <dbReference type="Google" id="ProtNLM"/>
    </source>
</evidence>
<keyword evidence="3" id="KW-1185">Reference proteome</keyword>
<proteinExistence type="predicted"/>
<dbReference type="AlphaFoldDB" id="A0A370DSQ9"/>
<reference evidence="2 3" key="1">
    <citation type="journal article" date="2018" name="ISME J.">
        <title>Endosymbiont genomes yield clues of tubeworm success.</title>
        <authorList>
            <person name="Li Y."/>
            <person name="Liles M.R."/>
            <person name="Halanych K.M."/>
        </authorList>
    </citation>
    <scope>NUCLEOTIDE SEQUENCE [LARGE SCALE GENOMIC DNA]</scope>
    <source>
        <strain evidence="2">A1462</strain>
    </source>
</reference>
<accession>A0A370DSQ9</accession>
<gene>
    <name evidence="2" type="ORF">DIZ78_05365</name>
</gene>